<proteinExistence type="predicted"/>
<evidence type="ECO:0000313" key="1">
    <source>
        <dbReference type="EMBL" id="KAH3828315.1"/>
    </source>
</evidence>
<dbReference type="Proteomes" id="UP000828390">
    <property type="component" value="Unassembled WGS sequence"/>
</dbReference>
<evidence type="ECO:0000313" key="2">
    <source>
        <dbReference type="Proteomes" id="UP000828390"/>
    </source>
</evidence>
<sequence>MYVVFFNDDDGDEDDDNKNDDDDIYHLSDRGSIHNIHTISMKWLTKTTVLTKFHENWAKNVTSKETAPPTGGNANVLTKVHEDLTKHVTSRVKTAPPPDINKTNVLTKVRDDLAKIVSSRVFTMKTAQPTGGHVFQRTKTTFDLNQHIN</sequence>
<dbReference type="EMBL" id="JAIWYP010000005">
    <property type="protein sequence ID" value="KAH3828315.1"/>
    <property type="molecule type" value="Genomic_DNA"/>
</dbReference>
<protein>
    <submittedName>
        <fullName evidence="1">Uncharacterized protein</fullName>
    </submittedName>
</protein>
<organism evidence="1 2">
    <name type="scientific">Dreissena polymorpha</name>
    <name type="common">Zebra mussel</name>
    <name type="synonym">Mytilus polymorpha</name>
    <dbReference type="NCBI Taxonomy" id="45954"/>
    <lineage>
        <taxon>Eukaryota</taxon>
        <taxon>Metazoa</taxon>
        <taxon>Spiralia</taxon>
        <taxon>Lophotrochozoa</taxon>
        <taxon>Mollusca</taxon>
        <taxon>Bivalvia</taxon>
        <taxon>Autobranchia</taxon>
        <taxon>Heteroconchia</taxon>
        <taxon>Euheterodonta</taxon>
        <taxon>Imparidentia</taxon>
        <taxon>Neoheterodontei</taxon>
        <taxon>Myida</taxon>
        <taxon>Dreissenoidea</taxon>
        <taxon>Dreissenidae</taxon>
        <taxon>Dreissena</taxon>
    </lineage>
</organism>
<gene>
    <name evidence="1" type="ORF">DPMN_130269</name>
</gene>
<comment type="caution">
    <text evidence="1">The sequence shown here is derived from an EMBL/GenBank/DDBJ whole genome shotgun (WGS) entry which is preliminary data.</text>
</comment>
<keyword evidence="2" id="KW-1185">Reference proteome</keyword>
<reference evidence="1" key="2">
    <citation type="submission" date="2020-11" db="EMBL/GenBank/DDBJ databases">
        <authorList>
            <person name="McCartney M.A."/>
            <person name="Auch B."/>
            <person name="Kono T."/>
            <person name="Mallez S."/>
            <person name="Becker A."/>
            <person name="Gohl D.M."/>
            <person name="Silverstein K.A.T."/>
            <person name="Koren S."/>
            <person name="Bechman K.B."/>
            <person name="Herman A."/>
            <person name="Abrahante J.E."/>
            <person name="Garbe J."/>
        </authorList>
    </citation>
    <scope>NUCLEOTIDE SEQUENCE</scope>
    <source>
        <strain evidence="1">Duluth1</strain>
        <tissue evidence="1">Whole animal</tissue>
    </source>
</reference>
<name>A0A9D4H6B2_DREPO</name>
<dbReference type="AlphaFoldDB" id="A0A9D4H6B2"/>
<reference evidence="1" key="1">
    <citation type="journal article" date="2019" name="bioRxiv">
        <title>The Genome of the Zebra Mussel, Dreissena polymorpha: A Resource for Invasive Species Research.</title>
        <authorList>
            <person name="McCartney M.A."/>
            <person name="Auch B."/>
            <person name="Kono T."/>
            <person name="Mallez S."/>
            <person name="Zhang Y."/>
            <person name="Obille A."/>
            <person name="Becker A."/>
            <person name="Abrahante J.E."/>
            <person name="Garbe J."/>
            <person name="Badalamenti J.P."/>
            <person name="Herman A."/>
            <person name="Mangelson H."/>
            <person name="Liachko I."/>
            <person name="Sullivan S."/>
            <person name="Sone E.D."/>
            <person name="Koren S."/>
            <person name="Silverstein K.A.T."/>
            <person name="Beckman K.B."/>
            <person name="Gohl D.M."/>
        </authorList>
    </citation>
    <scope>NUCLEOTIDE SEQUENCE</scope>
    <source>
        <strain evidence="1">Duluth1</strain>
        <tissue evidence="1">Whole animal</tissue>
    </source>
</reference>
<accession>A0A9D4H6B2</accession>